<proteinExistence type="predicted"/>
<accession>A0A8S3RGU6</accession>
<name>A0A8S3RGU6_MYTED</name>
<dbReference type="PANTHER" id="PTHR21301:SF10">
    <property type="entry name" value="REVERSE TRANSCRIPTASE DOMAIN-CONTAINING PROTEIN"/>
    <property type="match status" value="1"/>
</dbReference>
<dbReference type="AlphaFoldDB" id="A0A8S3RGU6"/>
<keyword evidence="2" id="KW-1185">Reference proteome</keyword>
<dbReference type="EMBL" id="CAJPWZ010001091">
    <property type="protein sequence ID" value="CAG2207797.1"/>
    <property type="molecule type" value="Genomic_DNA"/>
</dbReference>
<protein>
    <recommendedName>
        <fullName evidence="3">Reverse transcriptase domain-containing protein</fullName>
    </recommendedName>
</protein>
<organism evidence="1 2">
    <name type="scientific">Mytilus edulis</name>
    <name type="common">Blue mussel</name>
    <dbReference type="NCBI Taxonomy" id="6550"/>
    <lineage>
        <taxon>Eukaryota</taxon>
        <taxon>Metazoa</taxon>
        <taxon>Spiralia</taxon>
        <taxon>Lophotrochozoa</taxon>
        <taxon>Mollusca</taxon>
        <taxon>Bivalvia</taxon>
        <taxon>Autobranchia</taxon>
        <taxon>Pteriomorphia</taxon>
        <taxon>Mytilida</taxon>
        <taxon>Mytiloidea</taxon>
        <taxon>Mytilidae</taxon>
        <taxon>Mytilinae</taxon>
        <taxon>Mytilus</taxon>
    </lineage>
</organism>
<evidence type="ECO:0000313" key="1">
    <source>
        <dbReference type="EMBL" id="CAG2207797.1"/>
    </source>
</evidence>
<evidence type="ECO:0008006" key="3">
    <source>
        <dbReference type="Google" id="ProtNLM"/>
    </source>
</evidence>
<sequence length="494" mass="57004">MELSKYVPKTEFNLSLQERICLKNLKHDENIIIHKADKNNVTVIQNLSDYLEEGEKQLNDNIHYEQIQDINLKNTQIKVYEIIYKMKEENCIDEISFKYIKNEQNYIKTPFAYFLPKIHKLDREVLQNIENEKNQIKTINVPGRPIISQCNGPLERLGRYLDYFLLPLVKTQKTYISDTGDLIRNIENCTFDNNVLLVTYDITSLYTNLRFEEITEALQKALDEHDKIEYSITKPTNNFLIEITKLILSNNEFTFHGNSYRQIIGASMGATASPEICDIAIYNHINSILKNSPISEKIIFHKRMRDDGLLMLKTFVNFTSSSITNAKQDTMAENMDFSISTENLYSDENLDLNDDFTIPCSQIPNSQKPKDEIEIAEEECKLLQNSFQKKHSIKSGIISVHFNGNVGPKTNNEVNADINKTLKPAIDNLQDSIIQVLNEHINKLNVMLSDAYTETIESIGVTTGKSGDARNMLNRKSREINDEFEKRLRNYSKA</sequence>
<comment type="caution">
    <text evidence="1">The sequence shown here is derived from an EMBL/GenBank/DDBJ whole genome shotgun (WGS) entry which is preliminary data.</text>
</comment>
<dbReference type="Proteomes" id="UP000683360">
    <property type="component" value="Unassembled WGS sequence"/>
</dbReference>
<dbReference type="PANTHER" id="PTHR21301">
    <property type="entry name" value="REVERSE TRANSCRIPTASE"/>
    <property type="match status" value="1"/>
</dbReference>
<dbReference type="OrthoDB" id="10029313at2759"/>
<reference evidence="1" key="1">
    <citation type="submission" date="2021-03" db="EMBL/GenBank/DDBJ databases">
        <authorList>
            <person name="Bekaert M."/>
        </authorList>
    </citation>
    <scope>NUCLEOTIDE SEQUENCE</scope>
</reference>
<evidence type="ECO:0000313" key="2">
    <source>
        <dbReference type="Proteomes" id="UP000683360"/>
    </source>
</evidence>
<gene>
    <name evidence="1" type="ORF">MEDL_22046</name>
</gene>